<organism evidence="1 2">
    <name type="scientific">Celeribacter ethanolicus</name>
    <dbReference type="NCBI Taxonomy" id="1758178"/>
    <lineage>
        <taxon>Bacteria</taxon>
        <taxon>Pseudomonadati</taxon>
        <taxon>Pseudomonadota</taxon>
        <taxon>Alphaproteobacteria</taxon>
        <taxon>Rhodobacterales</taxon>
        <taxon>Roseobacteraceae</taxon>
        <taxon>Celeribacter</taxon>
    </lineage>
</organism>
<dbReference type="RefSeq" id="WP_096805572.1">
    <property type="nucleotide sequence ID" value="NZ_CP022196.1"/>
</dbReference>
<sequence>MPIAIMFGDTSMTVQGYSVEDNDFYLISNTEDDATFFMGDLLVMGESDWAITVDIPDDQIVSETEDTITVEA</sequence>
<proteinExistence type="predicted"/>
<accession>A0A291GBQ6</accession>
<evidence type="ECO:0000313" key="1">
    <source>
        <dbReference type="EMBL" id="ATG47587.1"/>
    </source>
</evidence>
<dbReference type="Proteomes" id="UP000217935">
    <property type="component" value="Chromosome"/>
</dbReference>
<reference evidence="1 2" key="1">
    <citation type="submission" date="2017-06" db="EMBL/GenBank/DDBJ databases">
        <title>Celeribacter sp. TSPH2 complete genome sequence.</title>
        <authorList>
            <person name="Woo J.-H."/>
            <person name="Kim H.-S."/>
        </authorList>
    </citation>
    <scope>NUCLEOTIDE SEQUENCE [LARGE SCALE GENOMIC DNA]</scope>
    <source>
        <strain evidence="1 2">TSPH2</strain>
    </source>
</reference>
<dbReference type="EMBL" id="CP022196">
    <property type="protein sequence ID" value="ATG47587.1"/>
    <property type="molecule type" value="Genomic_DNA"/>
</dbReference>
<protein>
    <submittedName>
        <fullName evidence="1">Uncharacterized protein</fullName>
    </submittedName>
</protein>
<name>A0A291GBQ6_9RHOB</name>
<evidence type="ECO:0000313" key="2">
    <source>
        <dbReference type="Proteomes" id="UP000217935"/>
    </source>
</evidence>
<dbReference type="AlphaFoldDB" id="A0A291GBQ6"/>
<keyword evidence="2" id="KW-1185">Reference proteome</keyword>
<gene>
    <name evidence="1" type="ORF">CEW89_08370</name>
</gene>
<dbReference type="KEGG" id="ceh:CEW89_08370"/>